<name>A0A8H3R4Y5_9GLOM</name>
<evidence type="ECO:0000313" key="1">
    <source>
        <dbReference type="EMBL" id="GET03073.1"/>
    </source>
</evidence>
<protein>
    <recommendedName>
        <fullName evidence="3">BAH domain-containing protein</fullName>
    </recommendedName>
</protein>
<dbReference type="OrthoDB" id="2334628at2759"/>
<evidence type="ECO:0008006" key="3">
    <source>
        <dbReference type="Google" id="ProtNLM"/>
    </source>
</evidence>
<reference evidence="1" key="1">
    <citation type="submission" date="2019-10" db="EMBL/GenBank/DDBJ databases">
        <title>Conservation and host-specific expression of non-tandemly repeated heterogenous ribosome RNA gene in arbuscular mycorrhizal fungi.</title>
        <authorList>
            <person name="Maeda T."/>
            <person name="Kobayashi Y."/>
            <person name="Nakagawa T."/>
            <person name="Ezawa T."/>
            <person name="Yamaguchi K."/>
            <person name="Bino T."/>
            <person name="Nishimoto Y."/>
            <person name="Shigenobu S."/>
            <person name="Kawaguchi M."/>
        </authorList>
    </citation>
    <scope>NUCLEOTIDE SEQUENCE</scope>
    <source>
        <strain evidence="1">HR1</strain>
    </source>
</reference>
<organism evidence="1 2">
    <name type="scientific">Rhizophagus clarus</name>
    <dbReference type="NCBI Taxonomy" id="94130"/>
    <lineage>
        <taxon>Eukaryota</taxon>
        <taxon>Fungi</taxon>
        <taxon>Fungi incertae sedis</taxon>
        <taxon>Mucoromycota</taxon>
        <taxon>Glomeromycotina</taxon>
        <taxon>Glomeromycetes</taxon>
        <taxon>Glomerales</taxon>
        <taxon>Glomeraceae</taxon>
        <taxon>Rhizophagus</taxon>
    </lineage>
</organism>
<gene>
    <name evidence="1" type="ORF">RCL2_002941900</name>
</gene>
<dbReference type="EMBL" id="BLAL01000319">
    <property type="protein sequence ID" value="GET03073.1"/>
    <property type="molecule type" value="Genomic_DNA"/>
</dbReference>
<dbReference type="AlphaFoldDB" id="A0A8H3R4Y5"/>
<sequence length="382" mass="44926">MHVRSILLEQKIKKGLSSDEIEKLYDVYCRYRKSYKGTYLEPEFIERMAYRILNSAKAIQQAWENQKVINPEMQEEYVIYCDEFYKKLLKIFGGIFSNLPNLHALRHLPEIAINFGTLVNTSVSLKEAVYEVYKRTVLHTNKKDLSMDLSKRHNTLQTLRYLLDGGLDKRYDKKNGNIITKNNSEISSIHPDFQNIQVFGLWKQFKIQKQGLSTTLSIENLLTEITKIYKKVYKNFGAIIQHHVNYYNSIQFTVHLESGTYVDIALRVGEAVDVEVADNHGEQFYALIRAIMIHQDDSSNNNPFLLIDWFYRNESVNSVIGFPIYGLQRRGEDSWYHFQPLTIVDQQPRVHFVHKCTNLYSKGFHDKDNKEYILNEFYYTIV</sequence>
<accession>A0A8H3R4Y5</accession>
<evidence type="ECO:0000313" key="2">
    <source>
        <dbReference type="Proteomes" id="UP000615446"/>
    </source>
</evidence>
<proteinExistence type="predicted"/>
<comment type="caution">
    <text evidence="1">The sequence shown here is derived from an EMBL/GenBank/DDBJ whole genome shotgun (WGS) entry which is preliminary data.</text>
</comment>
<dbReference type="Proteomes" id="UP000615446">
    <property type="component" value="Unassembled WGS sequence"/>
</dbReference>